<gene>
    <name evidence="1" type="ORF">SAMN02194393_02070</name>
</gene>
<dbReference type="OrthoDB" id="9889863at2"/>
<evidence type="ECO:0000313" key="2">
    <source>
        <dbReference type="Proteomes" id="UP000190285"/>
    </source>
</evidence>
<evidence type="ECO:0000313" key="1">
    <source>
        <dbReference type="EMBL" id="SKC66086.1"/>
    </source>
</evidence>
<organism evidence="1 2">
    <name type="scientific">Maledivibacter halophilus</name>
    <dbReference type="NCBI Taxonomy" id="36842"/>
    <lineage>
        <taxon>Bacteria</taxon>
        <taxon>Bacillati</taxon>
        <taxon>Bacillota</taxon>
        <taxon>Clostridia</taxon>
        <taxon>Peptostreptococcales</taxon>
        <taxon>Caminicellaceae</taxon>
        <taxon>Maledivibacter</taxon>
    </lineage>
</organism>
<reference evidence="1 2" key="1">
    <citation type="submission" date="2017-02" db="EMBL/GenBank/DDBJ databases">
        <authorList>
            <person name="Peterson S.W."/>
        </authorList>
    </citation>
    <scope>NUCLEOTIDE SEQUENCE [LARGE SCALE GENOMIC DNA]</scope>
    <source>
        <strain evidence="1 2">M1</strain>
    </source>
</reference>
<keyword evidence="2" id="KW-1185">Reference proteome</keyword>
<dbReference type="EMBL" id="FUZT01000004">
    <property type="protein sequence ID" value="SKC66086.1"/>
    <property type="molecule type" value="Genomic_DNA"/>
</dbReference>
<dbReference type="AlphaFoldDB" id="A0A1T5KQP5"/>
<dbReference type="RefSeq" id="WP_079491385.1">
    <property type="nucleotide sequence ID" value="NZ_FUZT01000004.1"/>
</dbReference>
<dbReference type="Proteomes" id="UP000190285">
    <property type="component" value="Unassembled WGS sequence"/>
</dbReference>
<name>A0A1T5KQP5_9FIRM</name>
<sequence>MKIVTKNTTQKYLMKNVPVYQDVSLKDIQKELLEGKQSISRIVIKGNVTNTRKVRVKELQELTLDDSKYLLYVEDYHFANISDGNDTIEVLLPKYIVDLSLHNDGKKQWHITYYPSSGIYIVDYGLDIQ</sequence>
<proteinExistence type="predicted"/>
<accession>A0A1T5KQP5</accession>
<protein>
    <submittedName>
        <fullName evidence="1">Uncharacterized protein</fullName>
    </submittedName>
</protein>